<evidence type="ECO:0000259" key="2">
    <source>
        <dbReference type="Pfam" id="PF24883"/>
    </source>
</evidence>
<dbReference type="PANTHER" id="PTHR10039">
    <property type="entry name" value="AMELOGENIN"/>
    <property type="match status" value="1"/>
</dbReference>
<dbReference type="EMBL" id="SDEE01000095">
    <property type="protein sequence ID" value="RXW21775.1"/>
    <property type="molecule type" value="Genomic_DNA"/>
</dbReference>
<dbReference type="InterPro" id="IPR056884">
    <property type="entry name" value="NPHP3-like_N"/>
</dbReference>
<dbReference type="Pfam" id="PF24883">
    <property type="entry name" value="NPHP3_N"/>
    <property type="match status" value="1"/>
</dbReference>
<reference evidence="3 4" key="1">
    <citation type="submission" date="2019-01" db="EMBL/GenBank/DDBJ databases">
        <title>Draft genome sequence of Psathyrella aberdarensis IHI B618.</title>
        <authorList>
            <person name="Buettner E."/>
            <person name="Kellner H."/>
        </authorList>
    </citation>
    <scope>NUCLEOTIDE SEQUENCE [LARGE SCALE GENOMIC DNA]</scope>
    <source>
        <strain evidence="3 4">IHI B618</strain>
    </source>
</reference>
<dbReference type="PANTHER" id="PTHR10039:SF14">
    <property type="entry name" value="NACHT DOMAIN-CONTAINING PROTEIN"/>
    <property type="match status" value="1"/>
</dbReference>
<evidence type="ECO:0000256" key="1">
    <source>
        <dbReference type="ARBA" id="ARBA00022737"/>
    </source>
</evidence>
<keyword evidence="4" id="KW-1185">Reference proteome</keyword>
<protein>
    <recommendedName>
        <fullName evidence="2">Nephrocystin 3-like N-terminal domain-containing protein</fullName>
    </recommendedName>
</protein>
<dbReference type="STRING" id="2316362.A0A4Q2DS96"/>
<feature type="domain" description="Nephrocystin 3-like N-terminal" evidence="2">
    <location>
        <begin position="15"/>
        <end position="125"/>
    </location>
</feature>
<keyword evidence="1" id="KW-0677">Repeat</keyword>
<dbReference type="Proteomes" id="UP000290288">
    <property type="component" value="Unassembled WGS sequence"/>
</dbReference>
<name>A0A4Q2DS96_9AGAR</name>
<proteinExistence type="predicted"/>
<gene>
    <name evidence="3" type="ORF">EST38_g4079</name>
</gene>
<evidence type="ECO:0000313" key="3">
    <source>
        <dbReference type="EMBL" id="RXW21775.1"/>
    </source>
</evidence>
<sequence length="582" mass="66576">MLEGVEDLDFSPLGATFHFWRTSPERNSPARFIITIAYQLAASIPELIRHIEKAIKRNPMILRKALEFQLMKLIVEPFKALVNLEGMPNRLVIVDGLDECINSNQECRVEKQYAEDQEKAQIRILDLIHTLQSHRLPLSFLILSRPEAWIKQHIQSASFEGVVEVVDLYALGDHLNDTEKYIRVELSRIAAHMNGDGTLGRGDDGWPGEDVVQTFVLRTNGHMLFASTVIRHIDNPHGDPRSLLENLLHGCTHHNSDLVHSSPFSSLTELYMQVMRSCPESNRSLMIEVLEDISACAQYFRRNVGIRHAVTILDRFAGRVPGQGFRTIRSLHAVLRLSGIGSPYDKMLRLSPFIHSSFSDFLHDSRLSLEFTIDQKKGIRRILHGCLDYMSKMTLQNETEEDCHRFAVRMWPWLNEEIRVFESPDTRYMELFEKLLSIDLLACSIDAHAAQGSIDDLTLLDFPPTSVYRSGCFNLIVPRSALHIYESKSLIQRAVAHVVSSYEASLVSFLNQTPDFWPNGLDIAIVRFLTAHEHGTVYERNQVVHALRTLNQEQQEHMIALVHDHGTHLEALLRDSIFYYLE</sequence>
<dbReference type="OrthoDB" id="538223at2759"/>
<comment type="caution">
    <text evidence="3">The sequence shown here is derived from an EMBL/GenBank/DDBJ whole genome shotgun (WGS) entry which is preliminary data.</text>
</comment>
<organism evidence="3 4">
    <name type="scientific">Candolleomyces aberdarensis</name>
    <dbReference type="NCBI Taxonomy" id="2316362"/>
    <lineage>
        <taxon>Eukaryota</taxon>
        <taxon>Fungi</taxon>
        <taxon>Dikarya</taxon>
        <taxon>Basidiomycota</taxon>
        <taxon>Agaricomycotina</taxon>
        <taxon>Agaricomycetes</taxon>
        <taxon>Agaricomycetidae</taxon>
        <taxon>Agaricales</taxon>
        <taxon>Agaricineae</taxon>
        <taxon>Psathyrellaceae</taxon>
        <taxon>Candolleomyces</taxon>
    </lineage>
</organism>
<accession>A0A4Q2DS96</accession>
<dbReference type="AlphaFoldDB" id="A0A4Q2DS96"/>
<evidence type="ECO:0000313" key="4">
    <source>
        <dbReference type="Proteomes" id="UP000290288"/>
    </source>
</evidence>